<feature type="transmembrane region" description="Helical" evidence="7">
    <location>
        <begin position="39"/>
        <end position="60"/>
    </location>
</feature>
<dbReference type="InterPro" id="IPR020846">
    <property type="entry name" value="MFS_dom"/>
</dbReference>
<reference evidence="10" key="1">
    <citation type="submission" date="2017-09" db="EMBL/GenBank/DDBJ databases">
        <title>Depth-based differentiation of microbial function through sediment-hosted aquifers and enrichment of novel symbionts in the deep terrestrial subsurface.</title>
        <authorList>
            <person name="Probst A.J."/>
            <person name="Ladd B."/>
            <person name="Jarett J.K."/>
            <person name="Geller-Mcgrath D.E."/>
            <person name="Sieber C.M.K."/>
            <person name="Emerson J.B."/>
            <person name="Anantharaman K."/>
            <person name="Thomas B.C."/>
            <person name="Malmstrom R."/>
            <person name="Stieglmeier M."/>
            <person name="Klingl A."/>
            <person name="Woyke T."/>
            <person name="Ryan C.M."/>
            <person name="Banfield J.F."/>
        </authorList>
    </citation>
    <scope>NUCLEOTIDE SEQUENCE [LARGE SCALE GENOMIC DNA]</scope>
</reference>
<gene>
    <name evidence="9" type="ORF">COT33_00825</name>
</gene>
<dbReference type="SUPFAM" id="SSF103473">
    <property type="entry name" value="MFS general substrate transporter"/>
    <property type="match status" value="1"/>
</dbReference>
<evidence type="ECO:0000313" key="10">
    <source>
        <dbReference type="Proteomes" id="UP000230088"/>
    </source>
</evidence>
<comment type="caution">
    <text evidence="9">The sequence shown here is derived from an EMBL/GenBank/DDBJ whole genome shotgun (WGS) entry which is preliminary data.</text>
</comment>
<dbReference type="GO" id="GO:0022857">
    <property type="term" value="F:transmembrane transporter activity"/>
    <property type="evidence" value="ECO:0007669"/>
    <property type="project" value="InterPro"/>
</dbReference>
<feature type="transmembrane region" description="Helical" evidence="7">
    <location>
        <begin position="150"/>
        <end position="167"/>
    </location>
</feature>
<evidence type="ECO:0000256" key="7">
    <source>
        <dbReference type="SAM" id="Phobius"/>
    </source>
</evidence>
<dbReference type="Pfam" id="PF07690">
    <property type="entry name" value="MFS_1"/>
    <property type="match status" value="1"/>
</dbReference>
<proteinExistence type="predicted"/>
<protein>
    <recommendedName>
        <fullName evidence="8">Major facilitator superfamily (MFS) profile domain-containing protein</fullName>
    </recommendedName>
</protein>
<evidence type="ECO:0000256" key="6">
    <source>
        <dbReference type="ARBA" id="ARBA00023136"/>
    </source>
</evidence>
<dbReference type="PANTHER" id="PTHR23517">
    <property type="entry name" value="RESISTANCE PROTEIN MDTM, PUTATIVE-RELATED-RELATED"/>
    <property type="match status" value="1"/>
</dbReference>
<evidence type="ECO:0000256" key="5">
    <source>
        <dbReference type="ARBA" id="ARBA00022989"/>
    </source>
</evidence>
<feature type="transmembrane region" description="Helical" evidence="7">
    <location>
        <begin position="173"/>
        <end position="191"/>
    </location>
</feature>
<dbReference type="Proteomes" id="UP000230088">
    <property type="component" value="Unassembled WGS sequence"/>
</dbReference>
<organism evidence="9 10">
    <name type="scientific">Candidatus Nealsonbacteria bacterium CG08_land_8_20_14_0_20_38_20</name>
    <dbReference type="NCBI Taxonomy" id="1974705"/>
    <lineage>
        <taxon>Bacteria</taxon>
        <taxon>Candidatus Nealsoniibacteriota</taxon>
    </lineage>
</organism>
<dbReference type="InterPro" id="IPR050171">
    <property type="entry name" value="MFS_Transporters"/>
</dbReference>
<evidence type="ECO:0000256" key="2">
    <source>
        <dbReference type="ARBA" id="ARBA00022448"/>
    </source>
</evidence>
<dbReference type="Gene3D" id="1.20.1250.20">
    <property type="entry name" value="MFS general substrate transporter like domains"/>
    <property type="match status" value="1"/>
</dbReference>
<dbReference type="GO" id="GO:0005886">
    <property type="term" value="C:plasma membrane"/>
    <property type="evidence" value="ECO:0007669"/>
    <property type="project" value="UniProtKB-SubCell"/>
</dbReference>
<evidence type="ECO:0000259" key="8">
    <source>
        <dbReference type="PROSITE" id="PS50850"/>
    </source>
</evidence>
<keyword evidence="4 7" id="KW-0812">Transmembrane</keyword>
<keyword evidence="6 7" id="KW-0472">Membrane</keyword>
<evidence type="ECO:0000256" key="3">
    <source>
        <dbReference type="ARBA" id="ARBA00022475"/>
    </source>
</evidence>
<comment type="subcellular location">
    <subcellularLocation>
        <location evidence="1">Cell membrane</location>
        <topology evidence="1">Multi-pass membrane protein</topology>
    </subcellularLocation>
</comment>
<evidence type="ECO:0000313" key="9">
    <source>
        <dbReference type="EMBL" id="PIS39651.1"/>
    </source>
</evidence>
<feature type="transmembrane region" description="Helical" evidence="7">
    <location>
        <begin position="81"/>
        <end position="102"/>
    </location>
</feature>
<dbReference type="InterPro" id="IPR036259">
    <property type="entry name" value="MFS_trans_sf"/>
</dbReference>
<evidence type="ECO:0000256" key="4">
    <source>
        <dbReference type="ARBA" id="ARBA00022692"/>
    </source>
</evidence>
<feature type="domain" description="Major facilitator superfamily (MFS) profile" evidence="8">
    <location>
        <begin position="1"/>
        <end position="221"/>
    </location>
</feature>
<evidence type="ECO:0000256" key="1">
    <source>
        <dbReference type="ARBA" id="ARBA00004651"/>
    </source>
</evidence>
<feature type="transmembrane region" description="Helical" evidence="7">
    <location>
        <begin position="108"/>
        <end position="129"/>
    </location>
</feature>
<dbReference type="PROSITE" id="PS50850">
    <property type="entry name" value="MFS"/>
    <property type="match status" value="1"/>
</dbReference>
<dbReference type="EMBL" id="PEYD01000013">
    <property type="protein sequence ID" value="PIS39651.1"/>
    <property type="molecule type" value="Genomic_DNA"/>
</dbReference>
<feature type="transmembrane region" description="Helical" evidence="7">
    <location>
        <begin position="12"/>
        <end position="33"/>
    </location>
</feature>
<keyword evidence="5 7" id="KW-1133">Transmembrane helix</keyword>
<dbReference type="InterPro" id="IPR011701">
    <property type="entry name" value="MFS"/>
</dbReference>
<keyword evidence="3" id="KW-1003">Cell membrane</keyword>
<accession>A0A2H0YMC3</accession>
<sequence>MLKSINKVIKTLIISDFVLNSAWGLLAPVFAIFLVDKIAFGSAVEGAKIAGFASLIFWVAKSILQIPIGRYLDKNHGEKDDFWFMFWGTFIFGASAFGFLFSSSAWHIYLLQLFQAIGQALMIPPWLAIFTRHISKGSEAFEWSVRSTSLGFGVGIFGAIGGLMVAAFGFKLIFILVGGFTIISAFLLLLIRKDLALKTKPLKHFPPFPPSEGLGTFGPPI</sequence>
<name>A0A2H0YMC3_9BACT</name>
<dbReference type="AlphaFoldDB" id="A0A2H0YMC3"/>
<keyword evidence="2" id="KW-0813">Transport</keyword>